<accession>A0A1I0DRM7</accession>
<dbReference type="EMBL" id="FOIN01000007">
    <property type="protein sequence ID" value="SET34577.1"/>
    <property type="molecule type" value="Genomic_DNA"/>
</dbReference>
<protein>
    <submittedName>
        <fullName evidence="1">Membrane dipeptidase</fullName>
    </submittedName>
</protein>
<dbReference type="PANTHER" id="PTHR10443:SF12">
    <property type="entry name" value="DIPEPTIDASE"/>
    <property type="match status" value="1"/>
</dbReference>
<dbReference type="CDD" id="cd01301">
    <property type="entry name" value="rDP_like"/>
    <property type="match status" value="1"/>
</dbReference>
<reference evidence="2" key="1">
    <citation type="submission" date="2016-10" db="EMBL/GenBank/DDBJ databases">
        <authorList>
            <person name="Varghese N."/>
            <person name="Submissions S."/>
        </authorList>
    </citation>
    <scope>NUCLEOTIDE SEQUENCE [LARGE SCALE GENOMIC DNA]</scope>
    <source>
        <strain evidence="2">DSM 1551</strain>
    </source>
</reference>
<dbReference type="Pfam" id="PF01244">
    <property type="entry name" value="Peptidase_M19"/>
    <property type="match status" value="1"/>
</dbReference>
<dbReference type="InterPro" id="IPR008257">
    <property type="entry name" value="Pept_M19"/>
</dbReference>
<dbReference type="GeneID" id="78287963"/>
<organism evidence="1 2">
    <name type="scientific">Thomasclavelia cocleata</name>
    <dbReference type="NCBI Taxonomy" id="69824"/>
    <lineage>
        <taxon>Bacteria</taxon>
        <taxon>Bacillati</taxon>
        <taxon>Bacillota</taxon>
        <taxon>Erysipelotrichia</taxon>
        <taxon>Erysipelotrichales</taxon>
        <taxon>Coprobacillaceae</taxon>
        <taxon>Thomasclavelia</taxon>
    </lineage>
</organism>
<dbReference type="PROSITE" id="PS51365">
    <property type="entry name" value="RENAL_DIPEPTIDASE_2"/>
    <property type="match status" value="1"/>
</dbReference>
<evidence type="ECO:0000313" key="2">
    <source>
        <dbReference type="Proteomes" id="UP000198558"/>
    </source>
</evidence>
<gene>
    <name evidence="1" type="ORF">SAMN04489758_10728</name>
</gene>
<sequence>MKVVDMHCDTILRLYDEGGNLLENEFNIDLRKMVKGDYLLQNFAMFVNLGEKDDPLTKAQRLIDLYYQEIEKNKDLIKPIFSYQDIEDNQRDGLMSAMLTLEEGAVVNNDLAILRNYYRLGVRMITLTWNHPNGIGYPNLISTKEYKDLYHINTQDGLTDFGIEYVREMERLGIIIDVSHLGDAGFYDVLKYTTKPFVASHSNARSVCGVARNMSDDMIKLLAKRNGVMGINFCGDFLKASKTGGVRSCVEDMVKHILYIRDLVGIDYVGLGSDFDGISQDLELKDASMMPMLKDALFEAGLKEEEIEKVFYKNVLRLYQTIL</sequence>
<evidence type="ECO:0000313" key="1">
    <source>
        <dbReference type="EMBL" id="SET34577.1"/>
    </source>
</evidence>
<name>A0A1I0DRM7_9FIRM</name>
<proteinExistence type="predicted"/>
<dbReference type="Proteomes" id="UP000198558">
    <property type="component" value="Unassembled WGS sequence"/>
</dbReference>
<dbReference type="AlphaFoldDB" id="A0A1I0DRM7"/>
<dbReference type="RefSeq" id="WP_092353004.1">
    <property type="nucleotide sequence ID" value="NZ_FOIN01000007.1"/>
</dbReference>
<dbReference type="SUPFAM" id="SSF51556">
    <property type="entry name" value="Metallo-dependent hydrolases"/>
    <property type="match status" value="1"/>
</dbReference>
<dbReference type="GO" id="GO:0006508">
    <property type="term" value="P:proteolysis"/>
    <property type="evidence" value="ECO:0007669"/>
    <property type="project" value="InterPro"/>
</dbReference>
<keyword evidence="2" id="KW-1185">Reference proteome</keyword>
<dbReference type="GO" id="GO:0070573">
    <property type="term" value="F:metallodipeptidase activity"/>
    <property type="evidence" value="ECO:0007669"/>
    <property type="project" value="InterPro"/>
</dbReference>
<dbReference type="Gene3D" id="3.20.20.140">
    <property type="entry name" value="Metal-dependent hydrolases"/>
    <property type="match status" value="1"/>
</dbReference>
<dbReference type="PANTHER" id="PTHR10443">
    <property type="entry name" value="MICROSOMAL DIPEPTIDASE"/>
    <property type="match status" value="1"/>
</dbReference>
<dbReference type="OrthoDB" id="9804920at2"/>
<dbReference type="InterPro" id="IPR032466">
    <property type="entry name" value="Metal_Hydrolase"/>
</dbReference>